<name>A0A8J3RUU9_9ACTN</name>
<evidence type="ECO:0008006" key="5">
    <source>
        <dbReference type="Google" id="ProtNLM"/>
    </source>
</evidence>
<sequence>MTETRSSARRVVVIGTGAVGGAVARRLLAGGREVVVWNRTAGRSAGLVDAGALPAGSVREAVSSGDLILLTLTDYAAVRQCLAELDMDLSGRTIVGMYTGTADEARRAARRAAVLGASYLDAGIQASPETIGTGAAIILYSGSRPAFEEHGATLGLLSEPRFVGEAPEAAAVWDLTLFGVWYDAQLGLLRALDTVREAGIDVAEFSRAAAAQLGHVVTGVPGTVSELSRSIYPAGPADLTEHLTVVRHLIGLRAGRRLGDGGLPAVAARIEALIGDGRGDEGLGATIG</sequence>
<evidence type="ECO:0000259" key="2">
    <source>
        <dbReference type="Pfam" id="PF21761"/>
    </source>
</evidence>
<organism evidence="3 4">
    <name type="scientific">Planobispora longispora</name>
    <dbReference type="NCBI Taxonomy" id="28887"/>
    <lineage>
        <taxon>Bacteria</taxon>
        <taxon>Bacillati</taxon>
        <taxon>Actinomycetota</taxon>
        <taxon>Actinomycetes</taxon>
        <taxon>Streptosporangiales</taxon>
        <taxon>Streptosporangiaceae</taxon>
        <taxon>Planobispora</taxon>
    </lineage>
</organism>
<dbReference type="PANTHER" id="PTHR43580:SF2">
    <property type="entry name" value="CYTOKINE-LIKE NUCLEAR FACTOR N-PAC"/>
    <property type="match status" value="1"/>
</dbReference>
<evidence type="ECO:0000313" key="4">
    <source>
        <dbReference type="Proteomes" id="UP000616724"/>
    </source>
</evidence>
<dbReference type="Pfam" id="PF21761">
    <property type="entry name" value="RedAm-like_C"/>
    <property type="match status" value="1"/>
</dbReference>
<keyword evidence="4" id="KW-1185">Reference proteome</keyword>
<accession>A0A8J3RUU9</accession>
<dbReference type="InterPro" id="IPR048666">
    <property type="entry name" value="RedAm-like_C"/>
</dbReference>
<dbReference type="Gene3D" id="1.10.1040.10">
    <property type="entry name" value="N-(1-d-carboxylethyl)-l-norvaline Dehydrogenase, domain 2"/>
    <property type="match status" value="1"/>
</dbReference>
<dbReference type="Pfam" id="PF03446">
    <property type="entry name" value="NAD_binding_2"/>
    <property type="match status" value="1"/>
</dbReference>
<proteinExistence type="predicted"/>
<protein>
    <recommendedName>
        <fullName evidence="5">6-phosphogluconate dehydrogenase NADP-binding domain-containing protein</fullName>
    </recommendedName>
</protein>
<evidence type="ECO:0000313" key="3">
    <source>
        <dbReference type="EMBL" id="GIH80307.1"/>
    </source>
</evidence>
<dbReference type="GO" id="GO:0050661">
    <property type="term" value="F:NADP binding"/>
    <property type="evidence" value="ECO:0007669"/>
    <property type="project" value="InterPro"/>
</dbReference>
<dbReference type="SUPFAM" id="SSF51735">
    <property type="entry name" value="NAD(P)-binding Rossmann-fold domains"/>
    <property type="match status" value="1"/>
</dbReference>
<dbReference type="AlphaFoldDB" id="A0A8J3RUU9"/>
<evidence type="ECO:0000259" key="1">
    <source>
        <dbReference type="Pfam" id="PF03446"/>
    </source>
</evidence>
<dbReference type="InterPro" id="IPR051265">
    <property type="entry name" value="HIBADH-related_NP60_sf"/>
</dbReference>
<reference evidence="3 4" key="1">
    <citation type="submission" date="2021-01" db="EMBL/GenBank/DDBJ databases">
        <title>Whole genome shotgun sequence of Planobispora longispora NBRC 13918.</title>
        <authorList>
            <person name="Komaki H."/>
            <person name="Tamura T."/>
        </authorList>
    </citation>
    <scope>NUCLEOTIDE SEQUENCE [LARGE SCALE GENOMIC DNA]</scope>
    <source>
        <strain evidence="3 4">NBRC 13918</strain>
    </source>
</reference>
<dbReference type="PANTHER" id="PTHR43580">
    <property type="entry name" value="OXIDOREDUCTASE GLYR1-RELATED"/>
    <property type="match status" value="1"/>
</dbReference>
<feature type="domain" description="6-phosphogluconate dehydrogenase NADP-binding" evidence="1">
    <location>
        <begin position="11"/>
        <end position="156"/>
    </location>
</feature>
<dbReference type="Proteomes" id="UP000616724">
    <property type="component" value="Unassembled WGS sequence"/>
</dbReference>
<dbReference type="InterPro" id="IPR006115">
    <property type="entry name" value="6PGDH_NADP-bd"/>
</dbReference>
<dbReference type="RefSeq" id="WP_203894732.1">
    <property type="nucleotide sequence ID" value="NZ_BOOH01000057.1"/>
</dbReference>
<dbReference type="EMBL" id="BOOH01000057">
    <property type="protein sequence ID" value="GIH80307.1"/>
    <property type="molecule type" value="Genomic_DNA"/>
</dbReference>
<dbReference type="InterPro" id="IPR036291">
    <property type="entry name" value="NAD(P)-bd_dom_sf"/>
</dbReference>
<comment type="caution">
    <text evidence="3">The sequence shown here is derived from an EMBL/GenBank/DDBJ whole genome shotgun (WGS) entry which is preliminary data.</text>
</comment>
<dbReference type="InterPro" id="IPR013328">
    <property type="entry name" value="6PGD_dom2"/>
</dbReference>
<gene>
    <name evidence="3" type="ORF">Plo01_67360</name>
</gene>
<feature type="domain" description="NADPH-dependent reductive aminase-like C-terminal" evidence="2">
    <location>
        <begin position="168"/>
        <end position="285"/>
    </location>
</feature>
<dbReference type="Gene3D" id="3.40.50.720">
    <property type="entry name" value="NAD(P)-binding Rossmann-like Domain"/>
    <property type="match status" value="1"/>
</dbReference>